<dbReference type="PANTHER" id="PTHR31806:SF5">
    <property type="entry name" value="PURINE-CYTOSINE PERMEASE FCY21"/>
    <property type="match status" value="1"/>
</dbReference>
<feature type="region of interest" description="Disordered" evidence="8">
    <location>
        <begin position="741"/>
        <end position="801"/>
    </location>
</feature>
<feature type="transmembrane region" description="Helical" evidence="9">
    <location>
        <begin position="410"/>
        <end position="428"/>
    </location>
</feature>
<sequence>MNAHLVVISRRAARKSTWRSTKSGSTPAHDSRHHFHQSETSHRLPAVVRKLLRAGQVEENGIRPLGIDERKQKRFFNIFTLWFSMNSNILGITFGMLGPLVYNLSLRDSALVILFFNLLAAAAAGILATFGPKTGMRQMIHARYSFGRYLVSIPVLFNLATMTGFNAIICVVGGQCISAISSGAVEPHVGIVVISILSLVVSFAGFKVLHVFETFSYMPALISIVIAAGVGGSGLKKQSEPSTPATAADVLTFGMIIAGYQIPWGALASDFTTYFDPSVPSWRVFHYTYWGLVIPTVLLMSLGAAIAGALPNNPAWQQGNDAYGVGGVLAAMLSSIGGFGKFVVVLQTLSLLGNTCGSFYAVTLNFQALAPILFKVPRYVFAVITTAIIIPVAIYAYRDFFTSLNNFMSIISYWSAAFVGIVITDHVVIRRCRFDTYDHMIWDKGSKLPLGVAAIASGVVAFGLVIPCMREEWYSGPIAEKTGDIGFEVAFALTQLLQLPDRSWVSSSQGSERCPTLLGSCQEPWWSLAELDHHNFDFVDHNTSAAASTFSIDNNNNNNNNNNSHPSASTSSDNSPPWPLPLEDFLVLDQLHHQLPLAPTAPAVSTSVSASPADLALGHSPLLFQPDYQAPLYQEPLNTASSSVVANLTCSDDPDMTYLSLFGTVDTEHGLVRNDGSNHRRPAQNSNHDLFHQVGNNLMSSGLPTLPHTHQTPLSLQPPASAVSHERTTANHVNHAFFNTPLESSASSSPTTKKPTSGPHAPPRPQSCGSPVSSSSGSGSSKRKRTASPPPDVDPDSEEAQVVIKRQRNTMAARKYRQKRLDRISNLESALGDVTSERDELKLQLARREAEDWEICVPTELVSKAVQLLESPPQSDVYVRIDPIRCAQVHSMIHTYDRFKSRGIWQIFVIVPSFDVHLDCRPANIVRSLRGLPYPDLKVFAQSCLDRRNVVELCDLIDGTDVSEEWGEENLDLEGTHDVEWASAMRRRTTEWDVEKEGKPRPIDFWPTRPKSKRIIWQSQVCTKADRLDWSRPPSIFFTQYRVHGSPDPWTVLSDVS</sequence>
<keyword evidence="5 9" id="KW-1133">Transmembrane helix</keyword>
<keyword evidence="3" id="KW-0813">Transport</keyword>
<protein>
    <submittedName>
        <fullName evidence="11">Purine-cytosine permease FCY22</fullName>
    </submittedName>
</protein>
<evidence type="ECO:0000256" key="1">
    <source>
        <dbReference type="ARBA" id="ARBA00004141"/>
    </source>
</evidence>
<dbReference type="PANTHER" id="PTHR31806">
    <property type="entry name" value="PURINE-CYTOSINE PERMEASE FCY2-RELATED"/>
    <property type="match status" value="1"/>
</dbReference>
<dbReference type="STRING" id="1081105.A0A166Y156"/>
<feature type="compositionally biased region" description="Low complexity" evidence="8">
    <location>
        <begin position="767"/>
        <end position="780"/>
    </location>
</feature>
<proteinExistence type="inferred from homology"/>
<organism evidence="11 12">
    <name type="scientific">Metarhizium rileyi (strain RCEF 4871)</name>
    <name type="common">Nomuraea rileyi</name>
    <dbReference type="NCBI Taxonomy" id="1649241"/>
    <lineage>
        <taxon>Eukaryota</taxon>
        <taxon>Fungi</taxon>
        <taxon>Dikarya</taxon>
        <taxon>Ascomycota</taxon>
        <taxon>Pezizomycotina</taxon>
        <taxon>Sordariomycetes</taxon>
        <taxon>Hypocreomycetidae</taxon>
        <taxon>Hypocreales</taxon>
        <taxon>Clavicipitaceae</taxon>
        <taxon>Metarhizium</taxon>
    </lineage>
</organism>
<gene>
    <name evidence="11" type="ORF">NOR_07492</name>
</gene>
<dbReference type="Gene3D" id="1.20.5.170">
    <property type="match status" value="1"/>
</dbReference>
<dbReference type="InterPro" id="IPR001248">
    <property type="entry name" value="Pur-cyt_permease"/>
</dbReference>
<feature type="transmembrane region" description="Helical" evidence="9">
    <location>
        <begin position="379"/>
        <end position="398"/>
    </location>
</feature>
<comment type="similarity">
    <text evidence="2">Belongs to the purine-cytosine permease (2.A.39) family.</text>
</comment>
<dbReference type="InterPro" id="IPR026030">
    <property type="entry name" value="Pur-cyt_permease_Fcy2/21/22"/>
</dbReference>
<keyword evidence="6 9" id="KW-0472">Membrane</keyword>
<feature type="coiled-coil region" evidence="7">
    <location>
        <begin position="824"/>
        <end position="851"/>
    </location>
</feature>
<feature type="transmembrane region" description="Helical" evidence="9">
    <location>
        <begin position="322"/>
        <end position="345"/>
    </location>
</feature>
<evidence type="ECO:0000256" key="2">
    <source>
        <dbReference type="ARBA" id="ARBA00008974"/>
    </source>
</evidence>
<feature type="region of interest" description="Disordered" evidence="8">
    <location>
        <begin position="14"/>
        <end position="40"/>
    </location>
</feature>
<evidence type="ECO:0000259" key="10">
    <source>
        <dbReference type="PROSITE" id="PS00036"/>
    </source>
</evidence>
<evidence type="ECO:0000256" key="6">
    <source>
        <dbReference type="ARBA" id="ARBA00023136"/>
    </source>
</evidence>
<feature type="transmembrane region" description="Helical" evidence="9">
    <location>
        <begin position="287"/>
        <end position="310"/>
    </location>
</feature>
<name>A0A166Y156_METRR</name>
<dbReference type="EMBL" id="AZHC01000035">
    <property type="protein sequence ID" value="OAA36413.1"/>
    <property type="molecule type" value="Genomic_DNA"/>
</dbReference>
<evidence type="ECO:0000256" key="8">
    <source>
        <dbReference type="SAM" id="MobiDB-lite"/>
    </source>
</evidence>
<dbReference type="SUPFAM" id="SSF57959">
    <property type="entry name" value="Leucine zipper domain"/>
    <property type="match status" value="1"/>
</dbReference>
<feature type="compositionally biased region" description="Polar residues" evidence="8">
    <location>
        <begin position="18"/>
        <end position="28"/>
    </location>
</feature>
<feature type="region of interest" description="Disordered" evidence="8">
    <location>
        <begin position="550"/>
        <end position="576"/>
    </location>
</feature>
<keyword evidence="7" id="KW-0175">Coiled coil</keyword>
<feature type="transmembrane region" description="Helical" evidence="9">
    <location>
        <begin position="75"/>
        <end position="97"/>
    </location>
</feature>
<evidence type="ECO:0000313" key="12">
    <source>
        <dbReference type="Proteomes" id="UP000243498"/>
    </source>
</evidence>
<dbReference type="GO" id="GO:0022857">
    <property type="term" value="F:transmembrane transporter activity"/>
    <property type="evidence" value="ECO:0007669"/>
    <property type="project" value="InterPro"/>
</dbReference>
<feature type="compositionally biased region" description="Low complexity" evidence="8">
    <location>
        <begin position="554"/>
        <end position="563"/>
    </location>
</feature>
<feature type="compositionally biased region" description="Polar residues" evidence="8">
    <location>
        <begin position="564"/>
        <end position="575"/>
    </location>
</feature>
<feature type="compositionally biased region" description="Polar residues" evidence="8">
    <location>
        <begin position="683"/>
        <end position="715"/>
    </location>
</feature>
<dbReference type="Pfam" id="PF07716">
    <property type="entry name" value="bZIP_2"/>
    <property type="match status" value="1"/>
</dbReference>
<accession>A0A166Y156</accession>
<reference evidence="11 12" key="1">
    <citation type="journal article" date="2016" name="Genome Biol. Evol.">
        <title>Divergent and convergent evolution of fungal pathogenicity.</title>
        <authorList>
            <person name="Shang Y."/>
            <person name="Xiao G."/>
            <person name="Zheng P."/>
            <person name="Cen K."/>
            <person name="Zhan S."/>
            <person name="Wang C."/>
        </authorList>
    </citation>
    <scope>NUCLEOTIDE SEQUENCE [LARGE SCALE GENOMIC DNA]</scope>
    <source>
        <strain evidence="11 12">RCEF 4871</strain>
    </source>
</reference>
<feature type="transmembrane region" description="Helical" evidence="9">
    <location>
        <begin position="189"/>
        <end position="209"/>
    </location>
</feature>
<evidence type="ECO:0000256" key="7">
    <source>
        <dbReference type="SAM" id="Coils"/>
    </source>
</evidence>
<feature type="transmembrane region" description="Helical" evidence="9">
    <location>
        <begin position="448"/>
        <end position="466"/>
    </location>
</feature>
<feature type="region of interest" description="Disordered" evidence="8">
    <location>
        <begin position="672"/>
        <end position="727"/>
    </location>
</feature>
<dbReference type="Pfam" id="PF02133">
    <property type="entry name" value="Transp_cyt_pur"/>
    <property type="match status" value="1"/>
</dbReference>
<dbReference type="GO" id="GO:0003700">
    <property type="term" value="F:DNA-binding transcription factor activity"/>
    <property type="evidence" value="ECO:0007669"/>
    <property type="project" value="InterPro"/>
</dbReference>
<dbReference type="OrthoDB" id="2116389at2759"/>
<dbReference type="AlphaFoldDB" id="A0A166Y156"/>
<dbReference type="InterPro" id="IPR046347">
    <property type="entry name" value="bZIP_sf"/>
</dbReference>
<feature type="domain" description="BZIP" evidence="10">
    <location>
        <begin position="805"/>
        <end position="819"/>
    </location>
</feature>
<evidence type="ECO:0000256" key="9">
    <source>
        <dbReference type="SAM" id="Phobius"/>
    </source>
</evidence>
<dbReference type="CDD" id="cd12193">
    <property type="entry name" value="bZIP_GCN4"/>
    <property type="match status" value="1"/>
</dbReference>
<feature type="transmembrane region" description="Helical" evidence="9">
    <location>
        <begin position="109"/>
        <end position="130"/>
    </location>
</feature>
<evidence type="ECO:0000256" key="3">
    <source>
        <dbReference type="ARBA" id="ARBA00022448"/>
    </source>
</evidence>
<evidence type="ECO:0000256" key="4">
    <source>
        <dbReference type="ARBA" id="ARBA00022692"/>
    </source>
</evidence>
<dbReference type="PROSITE" id="PS00036">
    <property type="entry name" value="BZIP_BASIC"/>
    <property type="match status" value="1"/>
</dbReference>
<feature type="transmembrane region" description="Helical" evidence="9">
    <location>
        <begin position="247"/>
        <end position="267"/>
    </location>
</feature>
<feature type="compositionally biased region" description="Low complexity" evidence="8">
    <location>
        <begin position="744"/>
        <end position="757"/>
    </location>
</feature>
<keyword evidence="4 9" id="KW-0812">Transmembrane</keyword>
<dbReference type="Proteomes" id="UP000243498">
    <property type="component" value="Unassembled WGS sequence"/>
</dbReference>
<keyword evidence="12" id="KW-1185">Reference proteome</keyword>
<evidence type="ECO:0000313" key="11">
    <source>
        <dbReference type="EMBL" id="OAA36413.1"/>
    </source>
</evidence>
<dbReference type="Gene3D" id="1.10.4160.10">
    <property type="entry name" value="Hydantoin permease"/>
    <property type="match status" value="1"/>
</dbReference>
<feature type="transmembrane region" description="Helical" evidence="9">
    <location>
        <begin position="215"/>
        <end position="235"/>
    </location>
</feature>
<dbReference type="GO" id="GO:0005886">
    <property type="term" value="C:plasma membrane"/>
    <property type="evidence" value="ECO:0007669"/>
    <property type="project" value="TreeGrafter"/>
</dbReference>
<comment type="caution">
    <text evidence="11">The sequence shown here is derived from an EMBL/GenBank/DDBJ whole genome shotgun (WGS) entry which is preliminary data.</text>
</comment>
<evidence type="ECO:0000256" key="5">
    <source>
        <dbReference type="ARBA" id="ARBA00022989"/>
    </source>
</evidence>
<dbReference type="InterPro" id="IPR004827">
    <property type="entry name" value="bZIP"/>
</dbReference>
<comment type="subcellular location">
    <subcellularLocation>
        <location evidence="1">Membrane</location>
        <topology evidence="1">Multi-pass membrane protein</topology>
    </subcellularLocation>
</comment>